<dbReference type="PANTHER" id="PTHR48135">
    <property type="match status" value="1"/>
</dbReference>
<dbReference type="EMBL" id="CP091511">
    <property type="protein sequence ID" value="UOO88862.1"/>
    <property type="molecule type" value="Genomic_DNA"/>
</dbReference>
<dbReference type="InterPro" id="IPR017880">
    <property type="entry name" value="KilA_N"/>
</dbReference>
<organism evidence="2 3">
    <name type="scientific">Vitreoscilla massiliensis</name>
    <dbReference type="NCBI Taxonomy" id="1689272"/>
    <lineage>
        <taxon>Bacteria</taxon>
        <taxon>Pseudomonadati</taxon>
        <taxon>Pseudomonadota</taxon>
        <taxon>Betaproteobacteria</taxon>
        <taxon>Neisseriales</taxon>
        <taxon>Neisseriaceae</taxon>
        <taxon>Vitreoscilla</taxon>
    </lineage>
</organism>
<accession>A0ABY4DZY4</accession>
<gene>
    <name evidence="2" type="ORF">LVJ82_15600</name>
</gene>
<dbReference type="PROSITE" id="PS51301">
    <property type="entry name" value="KILA_N"/>
    <property type="match status" value="1"/>
</dbReference>
<dbReference type="RefSeq" id="WP_058357453.1">
    <property type="nucleotide sequence ID" value="NZ_CABKVG010000010.1"/>
</dbReference>
<dbReference type="InterPro" id="IPR036887">
    <property type="entry name" value="HTH_APSES_sf"/>
</dbReference>
<dbReference type="SUPFAM" id="SSF54616">
    <property type="entry name" value="DNA-binding domain of Mlu1-box binding protein MBP1"/>
    <property type="match status" value="1"/>
</dbReference>
<evidence type="ECO:0000259" key="1">
    <source>
        <dbReference type="PROSITE" id="PS51301"/>
    </source>
</evidence>
<dbReference type="Proteomes" id="UP000832011">
    <property type="component" value="Chromosome"/>
</dbReference>
<feature type="domain" description="KilA-N" evidence="1">
    <location>
        <begin position="3"/>
        <end position="109"/>
    </location>
</feature>
<evidence type="ECO:0000313" key="3">
    <source>
        <dbReference type="Proteomes" id="UP000832011"/>
    </source>
</evidence>
<dbReference type="PANTHER" id="PTHR48135:SF1">
    <property type="entry name" value="KILA-N DOMAIN-CONTAINING PROTEIN"/>
    <property type="match status" value="1"/>
</dbReference>
<sequence>MSKFNIMVYQGHEISADNKGWINATMMATPFGKRTENYLRNEQTKRYIAALAQKLSVTRKSVSKQIQLVRVVKGGNEQGTWLHPKLAIDFARWLSPEFGVWCDEQIEGILNNVTIWNQEREMVKAIQGVFTDTMKALAESKGTPAKWYDYKNECCRINRALTGKWDKLERDGLSKPQLKIIREMVAYDIALLSQNKTTEEREQLLAAKAFALCGGQLLEVQA</sequence>
<proteinExistence type="predicted"/>
<dbReference type="SMART" id="SM01252">
    <property type="entry name" value="KilA-N"/>
    <property type="match status" value="1"/>
</dbReference>
<reference evidence="2 3" key="1">
    <citation type="journal article" date="2022" name="Res Sq">
        <title>Evolution of multicellular longitudinally dividing oral cavity symbionts (Neisseriaceae).</title>
        <authorList>
            <person name="Nyongesa S."/>
            <person name="Weber P."/>
            <person name="Bernet E."/>
            <person name="Pullido F."/>
            <person name="Nieckarz M."/>
            <person name="Delaby M."/>
            <person name="Nieves C."/>
            <person name="Viehboeck T."/>
            <person name="Krause N."/>
            <person name="Rivera-Millot A."/>
            <person name="Nakamura A."/>
            <person name="Vischer N."/>
            <person name="VanNieuwenhze M."/>
            <person name="Brun Y."/>
            <person name="Cava F."/>
            <person name="Bulgheresi S."/>
            <person name="Veyrier F."/>
        </authorList>
    </citation>
    <scope>NUCLEOTIDE SEQUENCE [LARGE SCALE GENOMIC DNA]</scope>
    <source>
        <strain evidence="2 3">SN4</strain>
    </source>
</reference>
<dbReference type="InterPro" id="IPR018004">
    <property type="entry name" value="KilA/APSES_HTH"/>
</dbReference>
<keyword evidence="3" id="KW-1185">Reference proteome</keyword>
<protein>
    <submittedName>
        <fullName evidence="2">KilA-N domain-containing protein</fullName>
    </submittedName>
</protein>
<name>A0ABY4DZY4_9NEIS</name>
<evidence type="ECO:0000313" key="2">
    <source>
        <dbReference type="EMBL" id="UOO88862.1"/>
    </source>
</evidence>
<dbReference type="Pfam" id="PF04383">
    <property type="entry name" value="KilA-N"/>
    <property type="match status" value="1"/>
</dbReference>